<evidence type="ECO:0000256" key="1">
    <source>
        <dbReference type="ARBA" id="ARBA00005232"/>
    </source>
</evidence>
<organism evidence="9 10">
    <name type="scientific">Lachancea meyersii CBS 8951</name>
    <dbReference type="NCBI Taxonomy" id="1266667"/>
    <lineage>
        <taxon>Eukaryota</taxon>
        <taxon>Fungi</taxon>
        <taxon>Dikarya</taxon>
        <taxon>Ascomycota</taxon>
        <taxon>Saccharomycotina</taxon>
        <taxon>Saccharomycetes</taxon>
        <taxon>Saccharomycetales</taxon>
        <taxon>Saccharomycetaceae</taxon>
        <taxon>Lachancea</taxon>
    </lineage>
</organism>
<dbReference type="Gene3D" id="3.30.559.10">
    <property type="entry name" value="Chloramphenicol acetyltransferase-like domain"/>
    <property type="match status" value="1"/>
</dbReference>
<comment type="similarity">
    <text evidence="1 7">Belongs to the carnitine/choline acetyltransferase family.</text>
</comment>
<dbReference type="InterPro" id="IPR042572">
    <property type="entry name" value="Carn_acyl_trans_N"/>
</dbReference>
<dbReference type="PROSITE" id="PS00440">
    <property type="entry name" value="ACYLTRANSF_C_2"/>
    <property type="match status" value="1"/>
</dbReference>
<evidence type="ECO:0000256" key="6">
    <source>
        <dbReference type="ARBA" id="ARBA00023315"/>
    </source>
</evidence>
<dbReference type="Gene3D" id="3.30.559.70">
    <property type="entry name" value="Choline/Carnitine o-acyltransferase, domain 2"/>
    <property type="match status" value="1"/>
</dbReference>
<keyword evidence="3 7" id="KW-0808">Transferase</keyword>
<accession>A0A1G4J5Y6</accession>
<dbReference type="InterPro" id="IPR000542">
    <property type="entry name" value="Carn_acyl_trans"/>
</dbReference>
<evidence type="ECO:0000256" key="5">
    <source>
        <dbReference type="ARBA" id="ARBA00023098"/>
    </source>
</evidence>
<keyword evidence="2" id="KW-0813">Transport</keyword>
<evidence type="ECO:0000313" key="9">
    <source>
        <dbReference type="EMBL" id="SCU85257.1"/>
    </source>
</evidence>
<evidence type="ECO:0000256" key="7">
    <source>
        <dbReference type="RuleBase" id="RU003801"/>
    </source>
</evidence>
<dbReference type="EMBL" id="LT598482">
    <property type="protein sequence ID" value="SCU85257.1"/>
    <property type="molecule type" value="Genomic_DNA"/>
</dbReference>
<dbReference type="Pfam" id="PF00755">
    <property type="entry name" value="Carn_acyltransf"/>
    <property type="match status" value="1"/>
</dbReference>
<dbReference type="PANTHER" id="PTHR22589:SF48">
    <property type="entry name" value="CARNITINE O-ACETYLTRANSFERASE YAT2"/>
    <property type="match status" value="1"/>
</dbReference>
<evidence type="ECO:0000256" key="3">
    <source>
        <dbReference type="ARBA" id="ARBA00022679"/>
    </source>
</evidence>
<reference evidence="10" key="1">
    <citation type="submission" date="2016-03" db="EMBL/GenBank/DDBJ databases">
        <authorList>
            <person name="Devillers Hugo."/>
        </authorList>
    </citation>
    <scope>NUCLEOTIDE SEQUENCE [LARGE SCALE GENOMIC DNA]</scope>
</reference>
<sequence>MTGTFDLEHLIPVLPIPDLDSTFEQLEACMKPLNVADGYYKHFLQAGNYYQLYRAVSRFLKSKVAQKLQSKVRELNELSSHVLDSLQLDTFSHALTAEIEGDVLPRNPFLVLSPDALEGISQQNRAGVLCYSALKFISALRHGILPPDKDSSGKPLSMLPYVTLFGTTRSPFLESDEIPSFGEAPSNGHSATDLCARHAISKETHLASKHIVIISRGQYYSLDVLDSDNRPLYDDDSLSQVMHSVLQDSFEPKNLANSTSLGSFTAYSLKRWKHARNLLREKCATQLAIIDSALFVLILDESSSTSDISRECKRLFYGSSLIGEDANQQGSCCSRWYDKLQLVVTKDAKASVIWDSLTCDGSAVMRFASDMFVESVLRLAREIDDSTVFSLWPITSKIDTSNIKGFHKINWEFCEALKESISISESNLTDLICRHDIVQKEIPYGRNVARRLGVNADAMIQVAIQIAHYALYGKMASTFEPVSTRTFRNSRSAFVPVQNQQMFELCQIYNSNALGRRSKLEKFTEACERHLQSVQLSKRGQGFEKHYNILRYLFQNHEEYQIELDALDLEIASDVFENASLDHLSSPEIIAAHCGNSAIREFGINPAVPQGFGIGYSLEPDRCDLTITSQFRQGNRFLTTLKYILDEIVSCKVQFEKTPASTALESDKIGSTCLLDIYRQADLGQEICSIKNLIPEADNVAEAWDFRELNGSASSKRSTQPASADFSSCKASSRSRRSSSITMDYAPAFFTDIERNSVGREIPLADLAPAW</sequence>
<evidence type="ECO:0000313" key="10">
    <source>
        <dbReference type="Proteomes" id="UP000191144"/>
    </source>
</evidence>
<evidence type="ECO:0000259" key="8">
    <source>
        <dbReference type="Pfam" id="PF00755"/>
    </source>
</evidence>
<dbReference type="InterPro" id="IPR023213">
    <property type="entry name" value="CAT-like_dom_sf"/>
</dbReference>
<dbReference type="AlphaFoldDB" id="A0A1G4J5Y6"/>
<proteinExistence type="inferred from homology"/>
<dbReference type="InterPro" id="IPR042231">
    <property type="entry name" value="Cho/carn_acyl_trans_2"/>
</dbReference>
<dbReference type="OrthoDB" id="240216at2759"/>
<dbReference type="SUPFAM" id="SSF52777">
    <property type="entry name" value="CoA-dependent acyltransferases"/>
    <property type="match status" value="2"/>
</dbReference>
<dbReference type="GO" id="GO:0005829">
    <property type="term" value="C:cytosol"/>
    <property type="evidence" value="ECO:0007669"/>
    <property type="project" value="TreeGrafter"/>
</dbReference>
<dbReference type="GO" id="GO:0004092">
    <property type="term" value="F:carnitine O-acetyltransferase activity"/>
    <property type="evidence" value="ECO:0007669"/>
    <property type="project" value="TreeGrafter"/>
</dbReference>
<keyword evidence="6 7" id="KW-0012">Acyltransferase</keyword>
<protein>
    <submittedName>
        <fullName evidence="9">LAME_0D00694g1_1</fullName>
    </submittedName>
</protein>
<dbReference type="GO" id="GO:0006631">
    <property type="term" value="P:fatty acid metabolic process"/>
    <property type="evidence" value="ECO:0007669"/>
    <property type="project" value="UniProtKB-KW"/>
</dbReference>
<dbReference type="InterPro" id="IPR039551">
    <property type="entry name" value="Cho/carn_acyl_trans"/>
</dbReference>
<name>A0A1G4J5Y6_9SACH</name>
<feature type="domain" description="Choline/carnitine acyltransferase" evidence="8">
    <location>
        <begin position="14"/>
        <end position="642"/>
    </location>
</feature>
<dbReference type="Proteomes" id="UP000191144">
    <property type="component" value="Chromosome D"/>
</dbReference>
<gene>
    <name evidence="9" type="ORF">LAME_0D00694G</name>
</gene>
<evidence type="ECO:0000256" key="4">
    <source>
        <dbReference type="ARBA" id="ARBA00022832"/>
    </source>
</evidence>
<dbReference type="Gene3D" id="1.10.275.20">
    <property type="entry name" value="Choline/Carnitine o-acyltransferase"/>
    <property type="match status" value="1"/>
</dbReference>
<keyword evidence="4" id="KW-0276">Fatty acid metabolism</keyword>
<evidence type="ECO:0000256" key="2">
    <source>
        <dbReference type="ARBA" id="ARBA00022448"/>
    </source>
</evidence>
<dbReference type="GO" id="GO:0009437">
    <property type="term" value="P:carnitine metabolic process"/>
    <property type="evidence" value="ECO:0007669"/>
    <property type="project" value="TreeGrafter"/>
</dbReference>
<keyword evidence="5" id="KW-0443">Lipid metabolism</keyword>
<keyword evidence="10" id="KW-1185">Reference proteome</keyword>
<dbReference type="PANTHER" id="PTHR22589">
    <property type="entry name" value="CARNITINE O-ACYLTRANSFERASE"/>
    <property type="match status" value="1"/>
</dbReference>